<dbReference type="InterPro" id="IPR024406">
    <property type="entry name" value="TAC-10"/>
</dbReference>
<name>A0A2A7U753_EDWTA</name>
<evidence type="ECO:0000313" key="2">
    <source>
        <dbReference type="Proteomes" id="UP000219788"/>
    </source>
</evidence>
<comment type="caution">
    <text evidence="1">The sequence shown here is derived from an EMBL/GenBank/DDBJ whole genome shotgun (WGS) entry which is preliminary data.</text>
</comment>
<gene>
    <name evidence="1" type="ORF">CRM76_01805</name>
</gene>
<dbReference type="AlphaFoldDB" id="A0A2A7U753"/>
<dbReference type="Pfam" id="PF10963">
    <property type="entry name" value="Phage_TAC_10"/>
    <property type="match status" value="1"/>
</dbReference>
<proteinExistence type="predicted"/>
<sequence length="89" mass="9598">MADKVKVVLQVGDDELTFEPNAVAYNKMLNEMTMTNKVAPAVNYLTRIVTADSKAALLSLMASNPSAALQLAEAVNETFAPKLEITVKN</sequence>
<evidence type="ECO:0008006" key="3">
    <source>
        <dbReference type="Google" id="ProtNLM"/>
    </source>
</evidence>
<reference evidence="2" key="1">
    <citation type="submission" date="2017-09" db="EMBL/GenBank/DDBJ databases">
        <title>FDA dAtabase for Regulatory Grade micrObial Sequences (FDA-ARGOS): Supporting development and validation of Infectious Disease Dx tests.</title>
        <authorList>
            <person name="Goldberg B."/>
            <person name="Campos J."/>
            <person name="Tallon L."/>
            <person name="Sadzewicz L."/>
            <person name="Ott S."/>
            <person name="Zhao X."/>
            <person name="Nagaraj S."/>
            <person name="Vavikolanu K."/>
            <person name="Aluvathingal J."/>
            <person name="Nadendla S."/>
            <person name="Geyer C."/>
            <person name="Sichtig H."/>
        </authorList>
    </citation>
    <scope>NUCLEOTIDE SEQUENCE [LARGE SCALE GENOMIC DNA]</scope>
    <source>
        <strain evidence="2">FDAARGOS_370</strain>
    </source>
</reference>
<evidence type="ECO:0000313" key="1">
    <source>
        <dbReference type="EMBL" id="PEH74170.1"/>
    </source>
</evidence>
<dbReference type="EMBL" id="PDDV01000008">
    <property type="protein sequence ID" value="PEH74170.1"/>
    <property type="molecule type" value="Genomic_DNA"/>
</dbReference>
<accession>A0A2A7U753</accession>
<dbReference type="OrthoDB" id="5908298at2"/>
<dbReference type="RefSeq" id="WP_077999977.1">
    <property type="nucleotide sequence ID" value="NZ_AP028090.1"/>
</dbReference>
<protein>
    <recommendedName>
        <fullName evidence="3">Phage protein</fullName>
    </recommendedName>
</protein>
<dbReference type="Proteomes" id="UP000219788">
    <property type="component" value="Unassembled WGS sequence"/>
</dbReference>
<organism evidence="1 2">
    <name type="scientific">Edwardsiella tarda</name>
    <dbReference type="NCBI Taxonomy" id="636"/>
    <lineage>
        <taxon>Bacteria</taxon>
        <taxon>Pseudomonadati</taxon>
        <taxon>Pseudomonadota</taxon>
        <taxon>Gammaproteobacteria</taxon>
        <taxon>Enterobacterales</taxon>
        <taxon>Hafniaceae</taxon>
        <taxon>Edwardsiella</taxon>
    </lineage>
</organism>